<dbReference type="InterPro" id="IPR058913">
    <property type="entry name" value="Integrase_dom_put"/>
</dbReference>
<feature type="domain" description="Integrase core" evidence="1">
    <location>
        <begin position="115"/>
        <end position="224"/>
    </location>
</feature>
<dbReference type="OrthoDB" id="2686689at2759"/>
<organism evidence="2 3">
    <name type="scientific">Synaphobranchus kaupii</name>
    <name type="common">Kaup's arrowtooth eel</name>
    <dbReference type="NCBI Taxonomy" id="118154"/>
    <lineage>
        <taxon>Eukaryota</taxon>
        <taxon>Metazoa</taxon>
        <taxon>Chordata</taxon>
        <taxon>Craniata</taxon>
        <taxon>Vertebrata</taxon>
        <taxon>Euteleostomi</taxon>
        <taxon>Actinopterygii</taxon>
        <taxon>Neopterygii</taxon>
        <taxon>Teleostei</taxon>
        <taxon>Anguilliformes</taxon>
        <taxon>Synaphobranchidae</taxon>
        <taxon>Synaphobranchus</taxon>
    </lineage>
</organism>
<dbReference type="Proteomes" id="UP001152622">
    <property type="component" value="Chromosome 8"/>
</dbReference>
<dbReference type="PANTHER" id="PTHR46791">
    <property type="entry name" value="EXPRESSED PROTEIN"/>
    <property type="match status" value="1"/>
</dbReference>
<keyword evidence="3" id="KW-1185">Reference proteome</keyword>
<accession>A0A9Q1F5T3</accession>
<evidence type="ECO:0000313" key="2">
    <source>
        <dbReference type="EMBL" id="KAJ8351742.1"/>
    </source>
</evidence>
<evidence type="ECO:0000313" key="3">
    <source>
        <dbReference type="Proteomes" id="UP001152622"/>
    </source>
</evidence>
<sequence length="243" mass="28096">MREQRQTERPSHQMEMTRSFPGLFTKGRGKRRFPAANLVPAKRLKPLDVAFYLLPKQCEKTPKEQEQIVHMHAGLGRRTAHLDESTTHEELCDALKVLFPKLGAVTGGWLLYKSAGVENVDVARIMFTVRGTGRSSFISGKSVHNQRIERLWRDLWAAVTCIYYDVLHYLEEEGFLSIANDTHLFCHFVFLPRLQDDLDTFRNGWDNHPMRTESHMTPDQLWELGRTHYPIPGPDNTEVHANM</sequence>
<evidence type="ECO:0000259" key="1">
    <source>
        <dbReference type="Pfam" id="PF24764"/>
    </source>
</evidence>
<dbReference type="EMBL" id="JAINUF010000008">
    <property type="protein sequence ID" value="KAJ8351742.1"/>
    <property type="molecule type" value="Genomic_DNA"/>
</dbReference>
<dbReference type="Pfam" id="PF24764">
    <property type="entry name" value="rva_4"/>
    <property type="match status" value="1"/>
</dbReference>
<protein>
    <recommendedName>
        <fullName evidence="1">Integrase core domain-containing protein</fullName>
    </recommendedName>
</protein>
<comment type="caution">
    <text evidence="2">The sequence shown here is derived from an EMBL/GenBank/DDBJ whole genome shotgun (WGS) entry which is preliminary data.</text>
</comment>
<dbReference type="AlphaFoldDB" id="A0A9Q1F5T3"/>
<dbReference type="PANTHER" id="PTHR46791:SF11">
    <property type="entry name" value="INTEGRASE CATALYTIC DOMAIN-CONTAINING PROTEIN"/>
    <property type="match status" value="1"/>
</dbReference>
<proteinExistence type="predicted"/>
<name>A0A9Q1F5T3_SYNKA</name>
<gene>
    <name evidence="2" type="ORF">SKAU_G00232180</name>
</gene>
<reference evidence="2" key="1">
    <citation type="journal article" date="2023" name="Science">
        <title>Genome structures resolve the early diversification of teleost fishes.</title>
        <authorList>
            <person name="Parey E."/>
            <person name="Louis A."/>
            <person name="Montfort J."/>
            <person name="Bouchez O."/>
            <person name="Roques C."/>
            <person name="Iampietro C."/>
            <person name="Lluch J."/>
            <person name="Castinel A."/>
            <person name="Donnadieu C."/>
            <person name="Desvignes T."/>
            <person name="Floi Bucao C."/>
            <person name="Jouanno E."/>
            <person name="Wen M."/>
            <person name="Mejri S."/>
            <person name="Dirks R."/>
            <person name="Jansen H."/>
            <person name="Henkel C."/>
            <person name="Chen W.J."/>
            <person name="Zahm M."/>
            <person name="Cabau C."/>
            <person name="Klopp C."/>
            <person name="Thompson A.W."/>
            <person name="Robinson-Rechavi M."/>
            <person name="Braasch I."/>
            <person name="Lecointre G."/>
            <person name="Bobe J."/>
            <person name="Postlethwait J.H."/>
            <person name="Berthelot C."/>
            <person name="Roest Crollius H."/>
            <person name="Guiguen Y."/>
        </authorList>
    </citation>
    <scope>NUCLEOTIDE SEQUENCE</scope>
    <source>
        <strain evidence="2">WJC10195</strain>
    </source>
</reference>